<feature type="domain" description="Transposase IS110-like N-terminal" evidence="1">
    <location>
        <begin position="16"/>
        <end position="161"/>
    </location>
</feature>
<dbReference type="Proteomes" id="UP000033121">
    <property type="component" value="Unassembled WGS sequence"/>
</dbReference>
<dbReference type="GO" id="GO:0003677">
    <property type="term" value="F:DNA binding"/>
    <property type="evidence" value="ECO:0007669"/>
    <property type="project" value="InterPro"/>
</dbReference>
<dbReference type="RefSeq" id="WP_046368781.1">
    <property type="nucleotide sequence ID" value="NZ_BBWV01000001.1"/>
</dbReference>
<dbReference type="GO" id="GO:0006313">
    <property type="term" value="P:DNA transposition"/>
    <property type="evidence" value="ECO:0007669"/>
    <property type="project" value="InterPro"/>
</dbReference>
<dbReference type="InterPro" id="IPR003346">
    <property type="entry name" value="Transposase_20"/>
</dbReference>
<dbReference type="EMBL" id="BBWV01000001">
    <property type="protein sequence ID" value="GAO42535.1"/>
    <property type="molecule type" value="Genomic_DNA"/>
</dbReference>
<accession>A0A0E9MZJ7</accession>
<name>A0A0E9MZJ7_9BACT</name>
<evidence type="ECO:0000313" key="3">
    <source>
        <dbReference type="EMBL" id="GAO42535.1"/>
    </source>
</evidence>
<feature type="domain" description="Transposase IS116/IS110/IS902 C-terminal" evidence="2">
    <location>
        <begin position="233"/>
        <end position="318"/>
    </location>
</feature>
<sequence length="356" mass="40837">MTQGKKLDLGGQSIFCGIDVHKKSWSVCLRTADRELQCYTQNPDPELLSDRLNKSYPGASIQLVYEAGFSGYWTQQKLSGRGFDCRIVHASDVPQTDKNRRFKTDPADCRKLAWELSKGSLNFIHIPQPITIENRSLVRSREQLVKDQTRYKNRIHSFLDFMGVAVPENFTKSTHFSRAFLKWLEQLDLPGHSRAALKVKLSMLEAIRGQLLEVNRALKTLAKSDAYQKQMGLLMTIPGIGWLSALIILTELEDIRRFKNFDHLASYVGFKPDIYSSAEKSSVKGITHHCNHLLRETMVECAWMAISKDPALTQSYYQLKGRMHYNKAILRIAKKLLNRVRFVLINEQPYQIETVS</sequence>
<dbReference type="Pfam" id="PF02371">
    <property type="entry name" value="Transposase_20"/>
    <property type="match status" value="1"/>
</dbReference>
<dbReference type="OrthoDB" id="964423at2"/>
<protein>
    <submittedName>
        <fullName evidence="3">Putative transposase</fullName>
    </submittedName>
</protein>
<dbReference type="Pfam" id="PF01548">
    <property type="entry name" value="DEDD_Tnp_IS110"/>
    <property type="match status" value="1"/>
</dbReference>
<evidence type="ECO:0000313" key="4">
    <source>
        <dbReference type="Proteomes" id="UP000033121"/>
    </source>
</evidence>
<proteinExistence type="predicted"/>
<evidence type="ECO:0000259" key="1">
    <source>
        <dbReference type="Pfam" id="PF01548"/>
    </source>
</evidence>
<dbReference type="GO" id="GO:0004803">
    <property type="term" value="F:transposase activity"/>
    <property type="evidence" value="ECO:0007669"/>
    <property type="project" value="InterPro"/>
</dbReference>
<dbReference type="InterPro" id="IPR002525">
    <property type="entry name" value="Transp_IS110-like_N"/>
</dbReference>
<keyword evidence="4" id="KW-1185">Reference proteome</keyword>
<reference evidence="3 4" key="1">
    <citation type="submission" date="2015-04" db="EMBL/GenBank/DDBJ databases">
        <title>Whole genome shotgun sequence of Flavihumibacter petaseus NBRC 106054.</title>
        <authorList>
            <person name="Miyazawa S."/>
            <person name="Hosoyama A."/>
            <person name="Hashimoto M."/>
            <person name="Noguchi M."/>
            <person name="Tsuchikane K."/>
            <person name="Ohji S."/>
            <person name="Yamazoe A."/>
            <person name="Ichikawa N."/>
            <person name="Kimura A."/>
            <person name="Fujita N."/>
        </authorList>
    </citation>
    <scope>NUCLEOTIDE SEQUENCE [LARGE SCALE GENOMIC DNA]</scope>
    <source>
        <strain evidence="3 4">NBRC 106054</strain>
    </source>
</reference>
<dbReference type="AlphaFoldDB" id="A0A0E9MZJ7"/>
<organism evidence="3 4">
    <name type="scientific">Flavihumibacter petaseus NBRC 106054</name>
    <dbReference type="NCBI Taxonomy" id="1220578"/>
    <lineage>
        <taxon>Bacteria</taxon>
        <taxon>Pseudomonadati</taxon>
        <taxon>Bacteroidota</taxon>
        <taxon>Chitinophagia</taxon>
        <taxon>Chitinophagales</taxon>
        <taxon>Chitinophagaceae</taxon>
        <taxon>Flavihumibacter</taxon>
    </lineage>
</organism>
<evidence type="ECO:0000259" key="2">
    <source>
        <dbReference type="Pfam" id="PF02371"/>
    </source>
</evidence>
<dbReference type="PANTHER" id="PTHR33055:SF13">
    <property type="entry name" value="TRANSPOSASE"/>
    <property type="match status" value="1"/>
</dbReference>
<comment type="caution">
    <text evidence="3">The sequence shown here is derived from an EMBL/GenBank/DDBJ whole genome shotgun (WGS) entry which is preliminary data.</text>
</comment>
<gene>
    <name evidence="3" type="ORF">FPE01S_01_15500</name>
</gene>
<dbReference type="InterPro" id="IPR047650">
    <property type="entry name" value="Transpos_IS110"/>
</dbReference>
<dbReference type="PANTHER" id="PTHR33055">
    <property type="entry name" value="TRANSPOSASE FOR INSERTION SEQUENCE ELEMENT IS1111A"/>
    <property type="match status" value="1"/>
</dbReference>
<dbReference type="NCBIfam" id="NF033542">
    <property type="entry name" value="transpos_IS110"/>
    <property type="match status" value="1"/>
</dbReference>